<dbReference type="Proteomes" id="UP000266188">
    <property type="component" value="Unassembled WGS sequence"/>
</dbReference>
<dbReference type="GO" id="GO:0006886">
    <property type="term" value="P:intracellular protein transport"/>
    <property type="evidence" value="ECO:0007669"/>
    <property type="project" value="InterPro"/>
</dbReference>
<keyword evidence="3" id="KW-0813">Transport</keyword>
<protein>
    <recommendedName>
        <fullName evidence="15">Mitochondrial import receptor subunit tom22</fullName>
    </recommendedName>
</protein>
<evidence type="ECO:0000256" key="2">
    <source>
        <dbReference type="ARBA" id="ARBA00009874"/>
    </source>
</evidence>
<keyword evidence="7" id="KW-1133">Transmembrane helix</keyword>
<dbReference type="Pfam" id="PF04281">
    <property type="entry name" value="Tom22"/>
    <property type="match status" value="1"/>
</dbReference>
<evidence type="ECO:0000256" key="10">
    <source>
        <dbReference type="ARBA" id="ARBA00023136"/>
    </source>
</evidence>
<keyword evidence="4" id="KW-0812">Transmembrane</keyword>
<keyword evidence="8" id="KW-0811">Translocation</keyword>
<feature type="region of interest" description="Disordered" evidence="12">
    <location>
        <begin position="1"/>
        <end position="47"/>
    </location>
</feature>
<evidence type="ECO:0008006" key="15">
    <source>
        <dbReference type="Google" id="ProtNLM"/>
    </source>
</evidence>
<comment type="caution">
    <text evidence="13">The sequence shown here is derived from an EMBL/GenBank/DDBJ whole genome shotgun (WGS) entry which is preliminary data.</text>
</comment>
<evidence type="ECO:0000313" key="13">
    <source>
        <dbReference type="EMBL" id="RJE23928.1"/>
    </source>
</evidence>
<evidence type="ECO:0000256" key="5">
    <source>
        <dbReference type="ARBA" id="ARBA00022787"/>
    </source>
</evidence>
<dbReference type="AlphaFoldDB" id="A0A3A2ZL49"/>
<dbReference type="OrthoDB" id="10016939at2759"/>
<keyword evidence="5" id="KW-1000">Mitochondrion outer membrane</keyword>
<evidence type="ECO:0000256" key="9">
    <source>
        <dbReference type="ARBA" id="ARBA00023128"/>
    </source>
</evidence>
<gene>
    <name evidence="13" type="ORF">PHISCL_03744</name>
</gene>
<proteinExistence type="inferred from homology"/>
<feature type="compositionally biased region" description="Polar residues" evidence="12">
    <location>
        <begin position="16"/>
        <end position="26"/>
    </location>
</feature>
<dbReference type="InterPro" id="IPR005683">
    <property type="entry name" value="Tom22"/>
</dbReference>
<dbReference type="PANTHER" id="PTHR12504:SF0">
    <property type="entry name" value="MITOCHONDRIAL IMPORT RECEPTOR SUBUNIT TOM22 HOMOLOG"/>
    <property type="match status" value="1"/>
</dbReference>
<name>A0A3A2ZL49_9EURO</name>
<dbReference type="PANTHER" id="PTHR12504">
    <property type="entry name" value="MITOCHONDRIAL IMPORT RECEPTOR SUBUNIT TOM22"/>
    <property type="match status" value="1"/>
</dbReference>
<evidence type="ECO:0000256" key="8">
    <source>
        <dbReference type="ARBA" id="ARBA00023010"/>
    </source>
</evidence>
<reference evidence="14" key="1">
    <citation type="submission" date="2017-02" db="EMBL/GenBank/DDBJ databases">
        <authorList>
            <person name="Tafer H."/>
            <person name="Lopandic K."/>
        </authorList>
    </citation>
    <scope>NUCLEOTIDE SEQUENCE [LARGE SCALE GENOMIC DNA]</scope>
    <source>
        <strain evidence="14">CBS 366.77</strain>
    </source>
</reference>
<keyword evidence="10" id="KW-0472">Membrane</keyword>
<evidence type="ECO:0000256" key="3">
    <source>
        <dbReference type="ARBA" id="ARBA00022448"/>
    </source>
</evidence>
<evidence type="ECO:0000256" key="7">
    <source>
        <dbReference type="ARBA" id="ARBA00022989"/>
    </source>
</evidence>
<comment type="subcellular location">
    <subcellularLocation>
        <location evidence="1">Mitochondrion outer membrane</location>
        <topology evidence="1">Single-pass membrane protein</topology>
    </subcellularLocation>
</comment>
<feature type="compositionally biased region" description="Acidic residues" evidence="12">
    <location>
        <begin position="28"/>
        <end position="47"/>
    </location>
</feature>
<dbReference type="CDD" id="cd22884">
    <property type="entry name" value="TOM22"/>
    <property type="match status" value="1"/>
</dbReference>
<dbReference type="EMBL" id="MVGC01000100">
    <property type="protein sequence ID" value="RJE23928.1"/>
    <property type="molecule type" value="Genomic_DNA"/>
</dbReference>
<keyword evidence="9" id="KW-0496">Mitochondrion</keyword>
<evidence type="ECO:0000256" key="6">
    <source>
        <dbReference type="ARBA" id="ARBA00022927"/>
    </source>
</evidence>
<organism evidence="13 14">
    <name type="scientific">Aspergillus sclerotialis</name>
    <dbReference type="NCBI Taxonomy" id="2070753"/>
    <lineage>
        <taxon>Eukaryota</taxon>
        <taxon>Fungi</taxon>
        <taxon>Dikarya</taxon>
        <taxon>Ascomycota</taxon>
        <taxon>Pezizomycotina</taxon>
        <taxon>Eurotiomycetes</taxon>
        <taxon>Eurotiomycetidae</taxon>
        <taxon>Eurotiales</taxon>
        <taxon>Aspergillaceae</taxon>
        <taxon>Aspergillus</taxon>
        <taxon>Aspergillus subgen. Polypaecilum</taxon>
    </lineage>
</organism>
<keyword evidence="6" id="KW-0653">Protein transport</keyword>
<evidence type="ECO:0000256" key="11">
    <source>
        <dbReference type="ARBA" id="ARBA00023170"/>
    </source>
</evidence>
<evidence type="ECO:0000256" key="12">
    <source>
        <dbReference type="SAM" id="MobiDB-lite"/>
    </source>
</evidence>
<accession>A0A3A2ZL49</accession>
<keyword evidence="14" id="KW-1185">Reference proteome</keyword>
<keyword evidence="11" id="KW-0675">Receptor</keyword>
<evidence type="ECO:0000256" key="1">
    <source>
        <dbReference type="ARBA" id="ARBA00004572"/>
    </source>
</evidence>
<comment type="similarity">
    <text evidence="2">Belongs to the Tom22 family.</text>
</comment>
<evidence type="ECO:0000313" key="14">
    <source>
        <dbReference type="Proteomes" id="UP000266188"/>
    </source>
</evidence>
<dbReference type="GO" id="GO:0005741">
    <property type="term" value="C:mitochondrial outer membrane"/>
    <property type="evidence" value="ECO:0007669"/>
    <property type="project" value="UniProtKB-SubCell"/>
</dbReference>
<dbReference type="STRING" id="2070753.A0A3A2ZL49"/>
<sequence>MVKLQEVEDEHFVNEKPSTTKDNTLLATDDEDEDYTDTESEISNDSDIDVESETLMERISALKDVIPPGARRQITSTVSTLASFTKSSVMFGGRSLWILSTSAFLLGVPWALAYAEEEQYIQLEREQGMIKGANEVG</sequence>
<evidence type="ECO:0000256" key="4">
    <source>
        <dbReference type="ARBA" id="ARBA00022692"/>
    </source>
</evidence>